<accession>A0A146M8Q5</accession>
<reference evidence="1" key="1">
    <citation type="journal article" date="2016" name="Gigascience">
        <title>De novo construction of an expanded transcriptome assembly for the western tarnished plant bug, Lygus hesperus.</title>
        <authorList>
            <person name="Tassone E.E."/>
            <person name="Geib S.M."/>
            <person name="Hall B."/>
            <person name="Fabrick J.A."/>
            <person name="Brent C.S."/>
            <person name="Hull J.J."/>
        </authorList>
    </citation>
    <scope>NUCLEOTIDE SEQUENCE</scope>
</reference>
<proteinExistence type="predicted"/>
<dbReference type="EMBL" id="GDHC01002495">
    <property type="protein sequence ID" value="JAQ16134.1"/>
    <property type="molecule type" value="Transcribed_RNA"/>
</dbReference>
<gene>
    <name evidence="1" type="ORF">g.31337</name>
</gene>
<dbReference type="AlphaFoldDB" id="A0A146M8Q5"/>
<evidence type="ECO:0000313" key="1">
    <source>
        <dbReference type="EMBL" id="JAQ16134.1"/>
    </source>
</evidence>
<organism evidence="1">
    <name type="scientific">Lygus hesperus</name>
    <name type="common">Western plant bug</name>
    <dbReference type="NCBI Taxonomy" id="30085"/>
    <lineage>
        <taxon>Eukaryota</taxon>
        <taxon>Metazoa</taxon>
        <taxon>Ecdysozoa</taxon>
        <taxon>Arthropoda</taxon>
        <taxon>Hexapoda</taxon>
        <taxon>Insecta</taxon>
        <taxon>Pterygota</taxon>
        <taxon>Neoptera</taxon>
        <taxon>Paraneoptera</taxon>
        <taxon>Hemiptera</taxon>
        <taxon>Heteroptera</taxon>
        <taxon>Panheteroptera</taxon>
        <taxon>Cimicomorpha</taxon>
        <taxon>Miridae</taxon>
        <taxon>Mirini</taxon>
        <taxon>Lygus</taxon>
    </lineage>
</organism>
<name>A0A146M8Q5_LYGHE</name>
<protein>
    <submittedName>
        <fullName evidence="1">Uncharacterized protein</fullName>
    </submittedName>
</protein>
<feature type="non-terminal residue" evidence="1">
    <location>
        <position position="172"/>
    </location>
</feature>
<sequence length="172" mass="18810">MLVHSGALSPSASSIVRLHVLTTLLDNTHTIRETRLVTFTHATTKNDAGSPRDETMMTAASTPTSTRRELLFVCLSNNYVYVIDLRRINEVLVAYCFVNGIAEVESLCLITTLTRDSDRRDANREEKPENSSLPAILFFASDNLGYLTAAVASQSDLPVVSDYTCSSSSSSN</sequence>